<evidence type="ECO:0000313" key="3">
    <source>
        <dbReference type="WBParaSite" id="TCNE_0000518601-mRNA-1"/>
    </source>
</evidence>
<organism evidence="2 3">
    <name type="scientific">Toxocara canis</name>
    <name type="common">Canine roundworm</name>
    <dbReference type="NCBI Taxonomy" id="6265"/>
    <lineage>
        <taxon>Eukaryota</taxon>
        <taxon>Metazoa</taxon>
        <taxon>Ecdysozoa</taxon>
        <taxon>Nematoda</taxon>
        <taxon>Chromadorea</taxon>
        <taxon>Rhabditida</taxon>
        <taxon>Spirurina</taxon>
        <taxon>Ascaridomorpha</taxon>
        <taxon>Ascaridoidea</taxon>
        <taxon>Toxocaridae</taxon>
        <taxon>Toxocara</taxon>
    </lineage>
</organism>
<reference evidence="1 2" key="2">
    <citation type="submission" date="2018-11" db="EMBL/GenBank/DDBJ databases">
        <authorList>
            <consortium name="Pathogen Informatics"/>
        </authorList>
    </citation>
    <scope>NUCLEOTIDE SEQUENCE [LARGE SCALE GENOMIC DNA]</scope>
</reference>
<gene>
    <name evidence="1" type="ORF">TCNE_LOCUS5185</name>
</gene>
<name>A0A183U9L6_TOXCA</name>
<proteinExistence type="predicted"/>
<reference evidence="3" key="1">
    <citation type="submission" date="2016-06" db="UniProtKB">
        <authorList>
            <consortium name="WormBaseParasite"/>
        </authorList>
    </citation>
    <scope>IDENTIFICATION</scope>
</reference>
<accession>A0A183U9L6</accession>
<protein>
    <submittedName>
        <fullName evidence="3">DDE_Tnp_1_7 domain-containing protein</fullName>
    </submittedName>
</protein>
<sequence length="89" mass="10242">MERSLERFLGEIEFDYETNEPGDDEKAGLAMHMLVKFDDTTKQPHFVTTAVGNSAKYNTNRSFRFYSTLSKMISSLVAFVDYTTVSWIL</sequence>
<evidence type="ECO:0000313" key="1">
    <source>
        <dbReference type="EMBL" id="VDM34440.1"/>
    </source>
</evidence>
<dbReference type="Proteomes" id="UP000050794">
    <property type="component" value="Unassembled WGS sequence"/>
</dbReference>
<dbReference type="WBParaSite" id="TCNE_0000518601-mRNA-1">
    <property type="protein sequence ID" value="TCNE_0000518601-mRNA-1"/>
    <property type="gene ID" value="TCNE_0000518601"/>
</dbReference>
<keyword evidence="2" id="KW-1185">Reference proteome</keyword>
<dbReference type="AlphaFoldDB" id="A0A183U9L6"/>
<dbReference type="EMBL" id="UYWY01011703">
    <property type="protein sequence ID" value="VDM34440.1"/>
    <property type="molecule type" value="Genomic_DNA"/>
</dbReference>
<evidence type="ECO:0000313" key="2">
    <source>
        <dbReference type="Proteomes" id="UP000050794"/>
    </source>
</evidence>